<dbReference type="InterPro" id="IPR013320">
    <property type="entry name" value="ConA-like_dom_sf"/>
</dbReference>
<feature type="region of interest" description="Disordered" evidence="1">
    <location>
        <begin position="108"/>
        <end position="369"/>
    </location>
</feature>
<feature type="compositionally biased region" description="Low complexity" evidence="1">
    <location>
        <begin position="148"/>
        <end position="164"/>
    </location>
</feature>
<feature type="compositionally biased region" description="Acidic residues" evidence="1">
    <location>
        <begin position="108"/>
        <end position="120"/>
    </location>
</feature>
<dbReference type="OMA" id="FPANRWI"/>
<dbReference type="Gene3D" id="2.60.120.200">
    <property type="match status" value="1"/>
</dbReference>
<feature type="compositionally biased region" description="Acidic residues" evidence="1">
    <location>
        <begin position="231"/>
        <end position="240"/>
    </location>
</feature>
<feature type="compositionally biased region" description="Acidic residues" evidence="1">
    <location>
        <begin position="278"/>
        <end position="287"/>
    </location>
</feature>
<dbReference type="GO" id="GO:0005975">
    <property type="term" value="P:carbohydrate metabolic process"/>
    <property type="evidence" value="ECO:0007669"/>
    <property type="project" value="InterPro"/>
</dbReference>
<dbReference type="OrthoDB" id="20596at2759"/>
<reference evidence="5" key="1">
    <citation type="journal article" date="2011" name="Genome Res.">
        <title>Phylogeny-wide analysis of social amoeba genomes highlights ancient origins for complex intercellular communication.</title>
        <authorList>
            <person name="Heidel A.J."/>
            <person name="Lawal H.M."/>
            <person name="Felder M."/>
            <person name="Schilde C."/>
            <person name="Helps N.R."/>
            <person name="Tunggal B."/>
            <person name="Rivero F."/>
            <person name="John U."/>
            <person name="Schleicher M."/>
            <person name="Eichinger L."/>
            <person name="Platzer M."/>
            <person name="Noegel A.A."/>
            <person name="Schaap P."/>
            <person name="Gloeckner G."/>
        </authorList>
    </citation>
    <scope>NUCLEOTIDE SEQUENCE [LARGE SCALE GENOMIC DNA]</scope>
    <source>
        <strain evidence="5">SH3</strain>
    </source>
</reference>
<evidence type="ECO:0000313" key="4">
    <source>
        <dbReference type="EMBL" id="EGG14879.1"/>
    </source>
</evidence>
<dbReference type="STRING" id="1054147.F4QBA7"/>
<sequence length="1093" mass="121309">MEVYKELRKLDFRITTNLSKLRIEHSVDSMTRELMKLKILLVLYFVTIILLLCVPKEIHAIGQDDDNLYSDYNADYTQDEELNSPSNPIGNQYNDDDQQRFQDEQFEDEDFNQEDDEEEYTYTNPPTFKPTTPPPTFAPTYIPAQTVAPFTSPPSTFAPSTFAPTKPPTFSPTKPPTLPPTTLPPTTLPPTFAPSTFAPTKPPTLPPTTLPPTTLPPKVNDPKDYDYNANYDDEEVDEENVQSATNNGDNIDSQESLSTTKQPKQSDPKDYDYNAEYSFEDEEEDDSISTTKPKKGGPTKPPKSNDTFDGDDEEEEEEVQEEEEEFEPIEEEEEGMPGGRIPPPPVSRVRGEQKPNIIPLTQPPIGGSPIIATTPLPTVVNGTVSPLAGNLTAGSTAAAAAAAAASGSTEALPVQSDIPDETPKPHYIPIALSHTLPPETFSSSDEDAEEERRKHGPVVTEPPQIPNGGPIEEDSSLNEPTCYEPILHDFGDNSTVATAYSLDESLDYDPFPGCQVDSNNVVSAYEGGLSLSAVPCPSCAKKNTCASVQLGHEVSYGVHTWKVRGSKLKHTATKMALTSGSGSSAHEIFFLIQNTTLLRVGYIHPRGADEYSPAQSVYRIISADMTHQYTNFTIVWDFQLINFYVDGVLIYQAGGHSKVPVPLQSQISVFVTDTGKKIARVADATILSYSYTPYCATNKPPAVNTVTDQTDENGNISTERFAGSPLHFYTTQCTLYRPIWIFNDTLEEGWSDKSSAFRYFNYTQHVHRGPRALFFNLDADTFFYLEKDGGFGKHEFKYVSFWMYGAGFSPNQQIVVSLVNGKSKIASINVSEFIKGLKKPDTWYRVNLPLSRFTFAQNNVTHFHGILFSSATRTFMGSVVLDDVQLNNGTICMTEPVPLYGEGKLGPGLKIYSDGTNLESSVVHYQRNRTLQWYLTHEYDVNIGFEEGALDLVDKNGLRISIYYIPQRQLKIDTYDVSKIRKQPKISMVLTSAGEDMTNPFGIVEYLGGDLPAHTWVSFTVPFEDLGLWDGAKVTGFKLVTDGWDPTSTQGTLYVGNLEVAKFASPPPEKESSSSYLLPNYPFIILILIYIFF</sequence>
<dbReference type="SUPFAM" id="SSF49899">
    <property type="entry name" value="Concanavalin A-like lectins/glucanases"/>
    <property type="match status" value="1"/>
</dbReference>
<dbReference type="Gene3D" id="2.60.120.430">
    <property type="entry name" value="Galactose-binding lectin"/>
    <property type="match status" value="1"/>
</dbReference>
<keyword evidence="5" id="KW-1185">Reference proteome</keyword>
<feature type="transmembrane region" description="Helical" evidence="2">
    <location>
        <begin position="39"/>
        <end position="58"/>
    </location>
</feature>
<dbReference type="RefSeq" id="XP_004351395.1">
    <property type="nucleotide sequence ID" value="XM_004351343.1"/>
</dbReference>
<dbReference type="KEGG" id="dfa:DFA_10752"/>
<evidence type="ECO:0000256" key="2">
    <source>
        <dbReference type="SAM" id="Phobius"/>
    </source>
</evidence>
<dbReference type="Proteomes" id="UP000007797">
    <property type="component" value="Unassembled WGS sequence"/>
</dbReference>
<feature type="compositionally biased region" description="Acidic residues" evidence="1">
    <location>
        <begin position="308"/>
        <end position="335"/>
    </location>
</feature>
<feature type="compositionally biased region" description="Pro residues" evidence="1">
    <location>
        <begin position="127"/>
        <end position="137"/>
    </location>
</feature>
<keyword evidence="2" id="KW-0812">Transmembrane</keyword>
<evidence type="ECO:0000313" key="5">
    <source>
        <dbReference type="Proteomes" id="UP000007797"/>
    </source>
</evidence>
<feature type="domain" description="GH16" evidence="3">
    <location>
        <begin position="540"/>
        <end position="659"/>
    </location>
</feature>
<dbReference type="InterPro" id="IPR000757">
    <property type="entry name" value="Beta-glucanase-like"/>
</dbReference>
<dbReference type="GO" id="GO:0004553">
    <property type="term" value="F:hydrolase activity, hydrolyzing O-glycosyl compounds"/>
    <property type="evidence" value="ECO:0007669"/>
    <property type="project" value="InterPro"/>
</dbReference>
<dbReference type="AlphaFoldDB" id="F4QBA7"/>
<dbReference type="GeneID" id="14866951"/>
<feature type="compositionally biased region" description="Pro residues" evidence="1">
    <location>
        <begin position="200"/>
        <end position="215"/>
    </location>
</feature>
<gene>
    <name evidence="4" type="ORF">DFA_10752</name>
</gene>
<dbReference type="PRINTS" id="PR01217">
    <property type="entry name" value="PRICHEXTENSN"/>
</dbReference>
<accession>F4QBA7</accession>
<proteinExistence type="predicted"/>
<protein>
    <recommendedName>
        <fullName evidence="3">GH16 domain-containing protein</fullName>
    </recommendedName>
</protein>
<feature type="compositionally biased region" description="Pro residues" evidence="1">
    <location>
        <begin position="165"/>
        <end position="192"/>
    </location>
</feature>
<organism evidence="4 5">
    <name type="scientific">Cavenderia fasciculata</name>
    <name type="common">Slime mold</name>
    <name type="synonym">Dictyostelium fasciculatum</name>
    <dbReference type="NCBI Taxonomy" id="261658"/>
    <lineage>
        <taxon>Eukaryota</taxon>
        <taxon>Amoebozoa</taxon>
        <taxon>Evosea</taxon>
        <taxon>Eumycetozoa</taxon>
        <taxon>Dictyostelia</taxon>
        <taxon>Acytosteliales</taxon>
        <taxon>Cavenderiaceae</taxon>
        <taxon>Cavenderia</taxon>
    </lineage>
</organism>
<dbReference type="EMBL" id="GL883027">
    <property type="protein sequence ID" value="EGG14879.1"/>
    <property type="molecule type" value="Genomic_DNA"/>
</dbReference>
<feature type="region of interest" description="Disordered" evidence="1">
    <location>
        <begin position="435"/>
        <end position="471"/>
    </location>
</feature>
<evidence type="ECO:0000259" key="3">
    <source>
        <dbReference type="Pfam" id="PF00722"/>
    </source>
</evidence>
<evidence type="ECO:0000256" key="1">
    <source>
        <dbReference type="SAM" id="MobiDB-lite"/>
    </source>
</evidence>
<name>F4QBA7_CACFS</name>
<dbReference type="Pfam" id="PF00722">
    <property type="entry name" value="Glyco_hydro_16"/>
    <property type="match status" value="1"/>
</dbReference>
<keyword evidence="2" id="KW-0472">Membrane</keyword>
<feature type="compositionally biased region" description="Polar residues" evidence="1">
    <location>
        <begin position="241"/>
        <end position="263"/>
    </location>
</feature>
<keyword evidence="2" id="KW-1133">Transmembrane helix</keyword>